<dbReference type="EMBL" id="DYUE01000245">
    <property type="protein sequence ID" value="HJG92175.1"/>
    <property type="molecule type" value="Genomic_DNA"/>
</dbReference>
<gene>
    <name evidence="1" type="ORF">K8V81_10685</name>
</gene>
<name>A0A921MX18_9MICO</name>
<evidence type="ECO:0000313" key="1">
    <source>
        <dbReference type="EMBL" id="HJG92175.1"/>
    </source>
</evidence>
<reference evidence="1" key="2">
    <citation type="submission" date="2021-09" db="EMBL/GenBank/DDBJ databases">
        <authorList>
            <person name="Gilroy R."/>
        </authorList>
    </citation>
    <scope>NUCLEOTIDE SEQUENCE</scope>
    <source>
        <strain evidence="1">ChiGjej5B5-22894</strain>
    </source>
</reference>
<comment type="caution">
    <text evidence="1">The sequence shown here is derived from an EMBL/GenBank/DDBJ whole genome shotgun (WGS) entry which is preliminary data.</text>
</comment>
<dbReference type="Proteomes" id="UP000742460">
    <property type="component" value="Unassembled WGS sequence"/>
</dbReference>
<reference evidence="1" key="1">
    <citation type="journal article" date="2021" name="PeerJ">
        <title>Extensive microbial diversity within the chicken gut microbiome revealed by metagenomics and culture.</title>
        <authorList>
            <person name="Gilroy R."/>
            <person name="Ravi A."/>
            <person name="Getino M."/>
            <person name="Pursley I."/>
            <person name="Horton D.L."/>
            <person name="Alikhan N.F."/>
            <person name="Baker D."/>
            <person name="Gharbi K."/>
            <person name="Hall N."/>
            <person name="Watson M."/>
            <person name="Adriaenssens E.M."/>
            <person name="Foster-Nyarko E."/>
            <person name="Jarju S."/>
            <person name="Secka A."/>
            <person name="Antonio M."/>
            <person name="Oren A."/>
            <person name="Chaudhuri R.R."/>
            <person name="La Ragione R."/>
            <person name="Hildebrand F."/>
            <person name="Pallen M.J."/>
        </authorList>
    </citation>
    <scope>NUCLEOTIDE SEQUENCE</scope>
    <source>
        <strain evidence="1">ChiGjej5B5-22894</strain>
    </source>
</reference>
<dbReference type="AlphaFoldDB" id="A0A921MX18"/>
<accession>A0A921MX18</accession>
<sequence length="51" mass="6076">MKHHAIEILAQQELPEADLVALREFFDSEYLEDFGEWDPQQPYGYALHDLR</sequence>
<organism evidence="1 2">
    <name type="scientific">Brachybacterium massiliense</name>
    <dbReference type="NCBI Taxonomy" id="1755098"/>
    <lineage>
        <taxon>Bacteria</taxon>
        <taxon>Bacillati</taxon>
        <taxon>Actinomycetota</taxon>
        <taxon>Actinomycetes</taxon>
        <taxon>Micrococcales</taxon>
        <taxon>Dermabacteraceae</taxon>
        <taxon>Brachybacterium</taxon>
    </lineage>
</organism>
<proteinExistence type="predicted"/>
<evidence type="ECO:0000313" key="2">
    <source>
        <dbReference type="Proteomes" id="UP000742460"/>
    </source>
</evidence>
<protein>
    <submittedName>
        <fullName evidence="1">Uncharacterized protein</fullName>
    </submittedName>
</protein>